<gene>
    <name evidence="2" type="ORF">CZ787_14325</name>
</gene>
<dbReference type="EMBL" id="FUKM01000057">
    <property type="protein sequence ID" value="SJN14274.1"/>
    <property type="molecule type" value="Genomic_DNA"/>
</dbReference>
<dbReference type="InterPro" id="IPR038365">
    <property type="entry name" value="EcoRII_C_sf"/>
</dbReference>
<accession>A0A1R4I3U4</accession>
<dbReference type="InterPro" id="IPR015109">
    <property type="entry name" value="Restrct_endonuc_II_EcoRII_C"/>
</dbReference>
<name>A0A1R4I3U4_9GAMM</name>
<dbReference type="InterPro" id="IPR011335">
    <property type="entry name" value="Restrct_endonuc-II-like"/>
</dbReference>
<comment type="caution">
    <text evidence="2">The sequence shown here is derived from an EMBL/GenBank/DDBJ whole genome shotgun (WGS) entry which is preliminary data.</text>
</comment>
<evidence type="ECO:0000259" key="1">
    <source>
        <dbReference type="Pfam" id="PF09019"/>
    </source>
</evidence>
<dbReference type="GO" id="GO:0009036">
    <property type="term" value="F:type II site-specific deoxyribonuclease activity"/>
    <property type="evidence" value="ECO:0007669"/>
    <property type="project" value="InterPro"/>
</dbReference>
<keyword evidence="2" id="KW-0255">Endonuclease</keyword>
<keyword evidence="2" id="KW-0540">Nuclease</keyword>
<organism evidence="2 3">
    <name type="scientific">Halomonas citrativorans</name>
    <dbReference type="NCBI Taxonomy" id="2742612"/>
    <lineage>
        <taxon>Bacteria</taxon>
        <taxon>Pseudomonadati</taxon>
        <taxon>Pseudomonadota</taxon>
        <taxon>Gammaproteobacteria</taxon>
        <taxon>Oceanospirillales</taxon>
        <taxon>Halomonadaceae</taxon>
        <taxon>Halomonas</taxon>
    </lineage>
</organism>
<dbReference type="SUPFAM" id="SSF52980">
    <property type="entry name" value="Restriction endonuclease-like"/>
    <property type="match status" value="1"/>
</dbReference>
<dbReference type="Proteomes" id="UP000196331">
    <property type="component" value="Unassembled WGS sequence"/>
</dbReference>
<dbReference type="Pfam" id="PF09019">
    <property type="entry name" value="EcoRII-C"/>
    <property type="match status" value="1"/>
</dbReference>
<dbReference type="AlphaFoldDB" id="A0A1R4I3U4"/>
<evidence type="ECO:0000313" key="2">
    <source>
        <dbReference type="EMBL" id="SJN14274.1"/>
    </source>
</evidence>
<evidence type="ECO:0000313" key="3">
    <source>
        <dbReference type="Proteomes" id="UP000196331"/>
    </source>
</evidence>
<dbReference type="Gene3D" id="3.40.91.80">
    <property type="match status" value="1"/>
</dbReference>
<dbReference type="GO" id="GO:0009307">
    <property type="term" value="P:DNA restriction-modification system"/>
    <property type="evidence" value="ECO:0007669"/>
    <property type="project" value="InterPro"/>
</dbReference>
<dbReference type="GO" id="GO:0003677">
    <property type="term" value="F:DNA binding"/>
    <property type="evidence" value="ECO:0007669"/>
    <property type="project" value="InterPro"/>
</dbReference>
<proteinExistence type="predicted"/>
<protein>
    <submittedName>
        <fullName evidence="2">Type II restriction endonuclease</fullName>
    </submittedName>
</protein>
<sequence>MLSEVEVNPRKSNQHELQGVQKLRQILGSERRWIDSTCLYMGDDDADRLSQNGTLTWYDAREKDPARSAEFRLYYRSSNEPLKSAAAGDTLIYAHRPDGSLLLVIVPQESELRTELLWLFGVHEEPGTTLEIIDPTRVEVPVSLFNYIAEEAGIAVLRAGADEDSWLDLLLERFDLKFPTTRQLSGLALETLQHDINPMSAPDDTLMALIEREEILFKQLERHVVSEHLVEHANGWSKDVDAFISFSLSVQNRRKSRAGHALENHLEWIFGKHRLPFERGARTEKRSKPDFLFPDSEAYQHPDFPSSRLHMLGVKTTCKDRWRQVLNEAKRIPLKHLLTLQPGISEHQLTEMRDAGVQLVIPSPLQPFYAQGSVETLSSFIEFIRGHHHGGYC</sequence>
<keyword evidence="2" id="KW-0378">Hydrolase</keyword>
<feature type="domain" description="Restriction endonuclease type II EcoRII C-terminal" evidence="1">
    <location>
        <begin position="217"/>
        <end position="384"/>
    </location>
</feature>
<reference evidence="2 3" key="1">
    <citation type="submission" date="2017-02" db="EMBL/GenBank/DDBJ databases">
        <authorList>
            <person name="Dridi B."/>
        </authorList>
    </citation>
    <scope>NUCLEOTIDE SEQUENCE [LARGE SCALE GENOMIC DNA]</scope>
    <source>
        <strain evidence="2 3">JB380</strain>
    </source>
</reference>